<dbReference type="AlphaFoldDB" id="A0A0F9R4W0"/>
<organism evidence="1">
    <name type="scientific">marine sediment metagenome</name>
    <dbReference type="NCBI Taxonomy" id="412755"/>
    <lineage>
        <taxon>unclassified sequences</taxon>
        <taxon>metagenomes</taxon>
        <taxon>ecological metagenomes</taxon>
    </lineage>
</organism>
<comment type="caution">
    <text evidence="1">The sequence shown here is derived from an EMBL/GenBank/DDBJ whole genome shotgun (WGS) entry which is preliminary data.</text>
</comment>
<reference evidence="1" key="1">
    <citation type="journal article" date="2015" name="Nature">
        <title>Complex archaea that bridge the gap between prokaryotes and eukaryotes.</title>
        <authorList>
            <person name="Spang A."/>
            <person name="Saw J.H."/>
            <person name="Jorgensen S.L."/>
            <person name="Zaremba-Niedzwiedzka K."/>
            <person name="Martijn J."/>
            <person name="Lind A.E."/>
            <person name="van Eijk R."/>
            <person name="Schleper C."/>
            <person name="Guy L."/>
            <person name="Ettema T.J."/>
        </authorList>
    </citation>
    <scope>NUCLEOTIDE SEQUENCE</scope>
</reference>
<dbReference type="EMBL" id="LAZR01001055">
    <property type="protein sequence ID" value="KKN51635.1"/>
    <property type="molecule type" value="Genomic_DNA"/>
</dbReference>
<accession>A0A0F9R4W0</accession>
<name>A0A0F9R4W0_9ZZZZ</name>
<proteinExistence type="predicted"/>
<evidence type="ECO:0000313" key="1">
    <source>
        <dbReference type="EMBL" id="KKN51635.1"/>
    </source>
</evidence>
<sequence length="163" mass="18735">MTPNIISKVLELDNCDKDLFIKVLYSAKFWETVSSTKKIEAKFISPNVLYTKMTDEIVNIKVQMEGELVLQDKGEQDSGKGRLIELNVRNNKDVKELEGHLRIRALSKNRSKLGIFIKSFKLSNDFANLIGKSVAELTLRTKLTEMLRKLKRWLNHNALESLL</sequence>
<protein>
    <submittedName>
        <fullName evidence="1">Uncharacterized protein</fullName>
    </submittedName>
</protein>
<gene>
    <name evidence="1" type="ORF">LCGC14_0620890</name>
</gene>